<dbReference type="Proteomes" id="UP000197138">
    <property type="component" value="Unassembled WGS sequence"/>
</dbReference>
<sequence length="163" mass="17777">MGNFSSCLCSGSSSTQSAKLLDPHGSLLRLDVPVRVAELMLEYPGHLVSSLDRVRGTGRFIALRADDELLAGKAYITVPFNRIDCRATEDELAVIESARKGGRDLDTGSKVFRDVVVEADGKDGKKGGDGLLGGQQQQQLSCYWSHRQWNPVLEPIFEDQGVL</sequence>
<dbReference type="EMBL" id="PGOL01000464">
    <property type="protein sequence ID" value="PKI70287.1"/>
    <property type="molecule type" value="Genomic_DNA"/>
</dbReference>
<reference evidence="2 4" key="3">
    <citation type="submission" date="2017-11" db="EMBL/GenBank/DDBJ databases">
        <title>De-novo sequencing of pomegranate (Punica granatum L.) genome.</title>
        <authorList>
            <person name="Akparov Z."/>
            <person name="Amiraslanov A."/>
            <person name="Hajiyeva S."/>
            <person name="Abbasov M."/>
            <person name="Kaur K."/>
            <person name="Hamwieh A."/>
            <person name="Solovyev V."/>
            <person name="Salamov A."/>
            <person name="Braich B."/>
            <person name="Kosarev P."/>
            <person name="Mahmoud A."/>
            <person name="Hajiyev E."/>
            <person name="Babayeva S."/>
            <person name="Izzatullayeva V."/>
            <person name="Mammadov A."/>
            <person name="Mammadov A."/>
            <person name="Sharifova S."/>
            <person name="Ojaghi J."/>
            <person name="Eynullazada K."/>
            <person name="Bayramov B."/>
            <person name="Abdulazimova A."/>
            <person name="Shahmuradov I."/>
        </authorList>
    </citation>
    <scope>NUCLEOTIDE SEQUENCE [LARGE SCALE GENOMIC DNA]</scope>
    <source>
        <strain evidence="2">AG2017</strain>
        <strain evidence="4">cv. AG2017</strain>
        <tissue evidence="2">Leaf</tissue>
    </source>
</reference>
<dbReference type="AlphaFoldDB" id="A0A218X5U3"/>
<dbReference type="InterPro" id="IPR025322">
    <property type="entry name" value="PADRE_dom"/>
</dbReference>
<protein>
    <submittedName>
        <fullName evidence="1">Uncharacterized protein</fullName>
    </submittedName>
</protein>
<evidence type="ECO:0000313" key="4">
    <source>
        <dbReference type="Proteomes" id="UP000233551"/>
    </source>
</evidence>
<accession>A0A218X5U3</accession>
<evidence type="ECO:0000313" key="3">
    <source>
        <dbReference type="Proteomes" id="UP000197138"/>
    </source>
</evidence>
<organism evidence="1 3">
    <name type="scientific">Punica granatum</name>
    <name type="common">Pomegranate</name>
    <dbReference type="NCBI Taxonomy" id="22663"/>
    <lineage>
        <taxon>Eukaryota</taxon>
        <taxon>Viridiplantae</taxon>
        <taxon>Streptophyta</taxon>
        <taxon>Embryophyta</taxon>
        <taxon>Tracheophyta</taxon>
        <taxon>Spermatophyta</taxon>
        <taxon>Magnoliopsida</taxon>
        <taxon>eudicotyledons</taxon>
        <taxon>Gunneridae</taxon>
        <taxon>Pentapetalae</taxon>
        <taxon>rosids</taxon>
        <taxon>malvids</taxon>
        <taxon>Myrtales</taxon>
        <taxon>Lythraceae</taxon>
        <taxon>Punica</taxon>
    </lineage>
</organism>
<dbReference type="EMBL" id="MTKT01002370">
    <property type="protein sequence ID" value="OWM80066.1"/>
    <property type="molecule type" value="Genomic_DNA"/>
</dbReference>
<reference evidence="3" key="1">
    <citation type="journal article" date="2017" name="Plant J.">
        <title>The pomegranate (Punica granatum L.) genome and the genomics of punicalagin biosynthesis.</title>
        <authorList>
            <person name="Qin G."/>
            <person name="Xu C."/>
            <person name="Ming R."/>
            <person name="Tang H."/>
            <person name="Guyot R."/>
            <person name="Kramer E.M."/>
            <person name="Hu Y."/>
            <person name="Yi X."/>
            <person name="Qi Y."/>
            <person name="Xu X."/>
            <person name="Gao Z."/>
            <person name="Pan H."/>
            <person name="Jian J."/>
            <person name="Tian Y."/>
            <person name="Yue Z."/>
            <person name="Xu Y."/>
        </authorList>
    </citation>
    <scope>NUCLEOTIDE SEQUENCE [LARGE SCALE GENOMIC DNA]</scope>
    <source>
        <strain evidence="3">cv. Dabenzi</strain>
    </source>
</reference>
<evidence type="ECO:0000313" key="1">
    <source>
        <dbReference type="EMBL" id="OWM80066.1"/>
    </source>
</evidence>
<proteinExistence type="predicted"/>
<dbReference type="STRING" id="22663.A0A218X5U3"/>
<gene>
    <name evidence="1" type="ORF">CDL15_Pgr010044</name>
    <name evidence="2" type="ORF">CRG98_009316</name>
</gene>
<dbReference type="OrthoDB" id="777898at2759"/>
<dbReference type="Pfam" id="PF14009">
    <property type="entry name" value="PADRE"/>
    <property type="match status" value="1"/>
</dbReference>
<keyword evidence="4" id="KW-1185">Reference proteome</keyword>
<comment type="caution">
    <text evidence="1">The sequence shown here is derived from an EMBL/GenBank/DDBJ whole genome shotgun (WGS) entry which is preliminary data.</text>
</comment>
<evidence type="ECO:0000313" key="2">
    <source>
        <dbReference type="EMBL" id="PKI70287.1"/>
    </source>
</evidence>
<reference evidence="1" key="2">
    <citation type="submission" date="2017-06" db="EMBL/GenBank/DDBJ databases">
        <title>The pomegranate genome and the genomics of punicalagin biosynthesis.</title>
        <authorList>
            <person name="Xu C."/>
        </authorList>
    </citation>
    <scope>NUCLEOTIDE SEQUENCE [LARGE SCALE GENOMIC DNA]</scope>
    <source>
        <tissue evidence="1">Fresh leaf</tissue>
    </source>
</reference>
<dbReference type="GeneID" id="116188858"/>
<dbReference type="PANTHER" id="PTHR33052">
    <property type="entry name" value="DUF4228 DOMAIN PROTEIN-RELATED"/>
    <property type="match status" value="1"/>
</dbReference>
<name>A0A218X5U3_PUNGR</name>
<dbReference type="Proteomes" id="UP000233551">
    <property type="component" value="Unassembled WGS sequence"/>
</dbReference>